<reference evidence="3 4" key="1">
    <citation type="submission" date="2018-11" db="EMBL/GenBank/DDBJ databases">
        <authorList>
            <person name="Li F."/>
        </authorList>
    </citation>
    <scope>NUCLEOTIDE SEQUENCE [LARGE SCALE GENOMIC DNA]</scope>
    <source>
        <strain evidence="3 4">Gsoil 097</strain>
    </source>
</reference>
<accession>A0A3N0CBJ9</accession>
<organism evidence="3 4">
    <name type="scientific">Nocardioides marmoriginsengisoli</name>
    <dbReference type="NCBI Taxonomy" id="661483"/>
    <lineage>
        <taxon>Bacteria</taxon>
        <taxon>Bacillati</taxon>
        <taxon>Actinomycetota</taxon>
        <taxon>Actinomycetes</taxon>
        <taxon>Propionibacteriales</taxon>
        <taxon>Nocardioidaceae</taxon>
        <taxon>Nocardioides</taxon>
    </lineage>
</organism>
<evidence type="ECO:0000256" key="1">
    <source>
        <dbReference type="SAM" id="Phobius"/>
    </source>
</evidence>
<dbReference type="Pfam" id="PF26571">
    <property type="entry name" value="VldE"/>
    <property type="match status" value="1"/>
</dbReference>
<dbReference type="Proteomes" id="UP000267128">
    <property type="component" value="Unassembled WGS sequence"/>
</dbReference>
<protein>
    <recommendedName>
        <fullName evidence="2">ARB-07466-like C-terminal domain-containing protein</fullName>
    </recommendedName>
</protein>
<name>A0A3N0CBJ9_9ACTN</name>
<keyword evidence="4" id="KW-1185">Reference proteome</keyword>
<gene>
    <name evidence="3" type="ORF">EFK50_20165</name>
</gene>
<proteinExistence type="predicted"/>
<dbReference type="RefSeq" id="WP_123229384.1">
    <property type="nucleotide sequence ID" value="NZ_RJSE01000009.1"/>
</dbReference>
<feature type="domain" description="ARB-07466-like C-terminal" evidence="2">
    <location>
        <begin position="124"/>
        <end position="223"/>
    </location>
</feature>
<dbReference type="OrthoDB" id="5171895at2"/>
<evidence type="ECO:0000313" key="3">
    <source>
        <dbReference type="EMBL" id="RNL60631.1"/>
    </source>
</evidence>
<dbReference type="AlphaFoldDB" id="A0A3N0CBJ9"/>
<comment type="caution">
    <text evidence="3">The sequence shown here is derived from an EMBL/GenBank/DDBJ whole genome shotgun (WGS) entry which is preliminary data.</text>
</comment>
<dbReference type="InterPro" id="IPR058593">
    <property type="entry name" value="ARB_07466-like_C"/>
</dbReference>
<dbReference type="EMBL" id="RJSE01000009">
    <property type="protein sequence ID" value="RNL60631.1"/>
    <property type="molecule type" value="Genomic_DNA"/>
</dbReference>
<sequence length="249" mass="26487">MAATRTRPTTRGIAVLVGLALVMAIVTVVLVRRLAGPDCTVRTDEGTVHLDRERAERAATAVAAVVRRSGTAADAATAVVRKAGVPAGDAPAVAAALTGRARAALFCRYGGADDSESDRLSAAGLTGRAETVRADVESRFGDLPLGGFAPGGVRTGHMPGSAHYEGRALDIFFRPINGANKTRGWALAQYLVAHAERLEINTVIFDGRIWTERRSRSGWRDYNVSKQGRSAATVRILEHRDHVHVDVAD</sequence>
<keyword evidence="1" id="KW-1133">Transmembrane helix</keyword>
<evidence type="ECO:0000259" key="2">
    <source>
        <dbReference type="Pfam" id="PF26571"/>
    </source>
</evidence>
<evidence type="ECO:0000313" key="4">
    <source>
        <dbReference type="Proteomes" id="UP000267128"/>
    </source>
</evidence>
<keyword evidence="1" id="KW-0812">Transmembrane</keyword>
<feature type="transmembrane region" description="Helical" evidence="1">
    <location>
        <begin position="12"/>
        <end position="31"/>
    </location>
</feature>
<keyword evidence="1" id="KW-0472">Membrane</keyword>